<dbReference type="Proteomes" id="UP001140502">
    <property type="component" value="Unassembled WGS sequence"/>
</dbReference>
<dbReference type="PANTHER" id="PTHR33112:SF12">
    <property type="entry name" value="HETEROKARYON INCOMPATIBILITY DOMAIN-CONTAINING PROTEIN"/>
    <property type="match status" value="1"/>
</dbReference>
<name>A0A9W9BM79_9HYPO</name>
<proteinExistence type="predicted"/>
<organism evidence="2 3">
    <name type="scientific">Fusarium piperis</name>
    <dbReference type="NCBI Taxonomy" id="1435070"/>
    <lineage>
        <taxon>Eukaryota</taxon>
        <taxon>Fungi</taxon>
        <taxon>Dikarya</taxon>
        <taxon>Ascomycota</taxon>
        <taxon>Pezizomycotina</taxon>
        <taxon>Sordariomycetes</taxon>
        <taxon>Hypocreomycetidae</taxon>
        <taxon>Hypocreales</taxon>
        <taxon>Nectriaceae</taxon>
        <taxon>Fusarium</taxon>
        <taxon>Fusarium solani species complex</taxon>
    </lineage>
</organism>
<dbReference type="AlphaFoldDB" id="A0A9W9BM79"/>
<protein>
    <recommendedName>
        <fullName evidence="1">Heterokaryon incompatibility domain-containing protein</fullName>
    </recommendedName>
</protein>
<feature type="domain" description="Heterokaryon incompatibility" evidence="1">
    <location>
        <begin position="129"/>
        <end position="274"/>
    </location>
</feature>
<accession>A0A9W9BM79</accession>
<sequence length="547" mass="62309">MGHAHIEAFRTDPWRRFSPSDDVIVTWDTRASTIRRPAFRIAGMTEQDIAFGAQSEGINREWTYIIPFIVRSRMVERAQSWIARCLREHGDDCGVGVTIFASSFPGLDVLRLIDVKKSCLVEVQSCHNYLALSYVWGAVSNFRLTKSNLSYLLVPGSVQKVFHRLPRTVSDAITLCQQLGFQYLWVDALCLLQNDAKDLEKGVNVMDQIYECAWLTIVAACGTNANAGLPGVQLGSRGSQTTALYVLPGIALGVDTGLSQLLKHSVYSSRGWTIFFRCKNMELSESCLDTTYARRPTSFWSSSTLPMALHMEDPLFDYCEMLFYYTARTLTDQNDVMRAMAGVIRRVSEKTKSRFIQGLPTAAWDSFITFTALNSILRRRRGFPSYSWCGWQGRISLEPPTNWNSWLTKTWIIWYKRSPSGITNLVWDPAANESFPFHDKSYVGYRHRQKFEPPVPLGFPTTRTAVTEALELPSPMPPYPVLQFWTLALYLKLDHLNVFDGKSRLRGKSGAECGHTFLDGFEESEFFSSKEPYEFIVRFGKKWCWGE</sequence>
<dbReference type="PANTHER" id="PTHR33112">
    <property type="entry name" value="DOMAIN PROTEIN, PUTATIVE-RELATED"/>
    <property type="match status" value="1"/>
</dbReference>
<evidence type="ECO:0000259" key="1">
    <source>
        <dbReference type="Pfam" id="PF06985"/>
    </source>
</evidence>
<dbReference type="InterPro" id="IPR010730">
    <property type="entry name" value="HET"/>
</dbReference>
<keyword evidence="3" id="KW-1185">Reference proteome</keyword>
<comment type="caution">
    <text evidence="2">The sequence shown here is derived from an EMBL/GenBank/DDBJ whole genome shotgun (WGS) entry which is preliminary data.</text>
</comment>
<dbReference type="EMBL" id="JAPEUR010000165">
    <property type="protein sequence ID" value="KAJ4317165.1"/>
    <property type="molecule type" value="Genomic_DNA"/>
</dbReference>
<reference evidence="2" key="1">
    <citation type="submission" date="2022-10" db="EMBL/GenBank/DDBJ databases">
        <title>Tapping the CABI collections for fungal endophytes: first genome assemblies for Collariella, Neodidymelliopsis, Ascochyta clinopodiicola, Didymella pomorum, Didymosphaeria variabile, Neocosmospora piperis and Neocucurbitaria cava.</title>
        <authorList>
            <person name="Hill R."/>
        </authorList>
    </citation>
    <scope>NUCLEOTIDE SEQUENCE</scope>
    <source>
        <strain evidence="2">IMI 366586</strain>
    </source>
</reference>
<evidence type="ECO:0000313" key="2">
    <source>
        <dbReference type="EMBL" id="KAJ4317165.1"/>
    </source>
</evidence>
<dbReference type="OrthoDB" id="2958217at2759"/>
<evidence type="ECO:0000313" key="3">
    <source>
        <dbReference type="Proteomes" id="UP001140502"/>
    </source>
</evidence>
<gene>
    <name evidence="2" type="ORF">N0V84_007469</name>
</gene>
<dbReference type="Pfam" id="PF06985">
    <property type="entry name" value="HET"/>
    <property type="match status" value="1"/>
</dbReference>